<keyword evidence="16" id="KW-1185">Reference proteome</keyword>
<proteinExistence type="inferred from homology"/>
<dbReference type="PRINTS" id="PR00371">
    <property type="entry name" value="FPNCR"/>
</dbReference>
<keyword evidence="14" id="KW-0812">Transmembrane</keyword>
<keyword evidence="3" id="KW-0444">Lipid biosynthesis</keyword>
<dbReference type="InterPro" id="IPR001709">
    <property type="entry name" value="Flavoprot_Pyr_Nucl_cyt_Rdtase"/>
</dbReference>
<comment type="cofactor">
    <cofactor evidence="1 12 13">
        <name>FAD</name>
        <dbReference type="ChEBI" id="CHEBI:57692"/>
    </cofactor>
</comment>
<evidence type="ECO:0000256" key="9">
    <source>
        <dbReference type="ARBA" id="ARBA00023027"/>
    </source>
</evidence>
<evidence type="ECO:0000256" key="7">
    <source>
        <dbReference type="ARBA" id="ARBA00023002"/>
    </source>
</evidence>
<dbReference type="Proteomes" id="UP000025227">
    <property type="component" value="Unplaced"/>
</dbReference>
<dbReference type="PRINTS" id="PR00406">
    <property type="entry name" value="CYTB5RDTASE"/>
</dbReference>
<name>A0A7I4YYB7_HAECO</name>
<feature type="binding site" evidence="12">
    <location>
        <position position="114"/>
    </location>
    <ligand>
        <name>FAD</name>
        <dbReference type="ChEBI" id="CHEBI:57692"/>
    </ligand>
</feature>
<feature type="transmembrane region" description="Helical" evidence="14">
    <location>
        <begin position="22"/>
        <end position="41"/>
    </location>
</feature>
<evidence type="ECO:0000256" key="12">
    <source>
        <dbReference type="PIRSR" id="PIRSR601834-1"/>
    </source>
</evidence>
<dbReference type="OMA" id="KGRFSYK"/>
<evidence type="ECO:0000256" key="1">
    <source>
        <dbReference type="ARBA" id="ARBA00001974"/>
    </source>
</evidence>
<comment type="similarity">
    <text evidence="2 13">Belongs to the flavoprotein pyridine nucleotide cytochrome reductase family.</text>
</comment>
<feature type="domain" description="FAD-binding FR-type" evidence="15">
    <location>
        <begin position="62"/>
        <end position="181"/>
    </location>
</feature>
<feature type="binding site" evidence="12">
    <location>
        <position position="155"/>
    </location>
    <ligand>
        <name>FAD</name>
        <dbReference type="ChEBI" id="CHEBI:57692"/>
    </ligand>
</feature>
<reference evidence="17" key="1">
    <citation type="submission" date="2020-12" db="UniProtKB">
        <authorList>
            <consortium name="WormBaseParasite"/>
        </authorList>
    </citation>
    <scope>IDENTIFICATION</scope>
    <source>
        <strain evidence="17">MHco3</strain>
    </source>
</reference>
<dbReference type="GO" id="GO:0005739">
    <property type="term" value="C:mitochondrion"/>
    <property type="evidence" value="ECO:0007669"/>
    <property type="project" value="TreeGrafter"/>
</dbReference>
<evidence type="ECO:0000313" key="16">
    <source>
        <dbReference type="Proteomes" id="UP000025227"/>
    </source>
</evidence>
<dbReference type="InterPro" id="IPR039261">
    <property type="entry name" value="FNR_nucleotide-bd"/>
</dbReference>
<evidence type="ECO:0000256" key="6">
    <source>
        <dbReference type="ARBA" id="ARBA00022955"/>
    </source>
</evidence>
<dbReference type="PANTHER" id="PTHR19370">
    <property type="entry name" value="NADH-CYTOCHROME B5 REDUCTASE"/>
    <property type="match status" value="1"/>
</dbReference>
<evidence type="ECO:0000256" key="13">
    <source>
        <dbReference type="RuleBase" id="RU361226"/>
    </source>
</evidence>
<keyword evidence="6" id="KW-0443">Lipid metabolism</keyword>
<dbReference type="SUPFAM" id="SSF52343">
    <property type="entry name" value="Ferredoxin reductase-like, C-terminal NADP-linked domain"/>
    <property type="match status" value="1"/>
</dbReference>
<feature type="binding site" evidence="12">
    <location>
        <position position="133"/>
    </location>
    <ligand>
        <name>FAD</name>
        <dbReference type="ChEBI" id="CHEBI:57692"/>
    </ligand>
</feature>
<evidence type="ECO:0000259" key="15">
    <source>
        <dbReference type="PROSITE" id="PS51384"/>
    </source>
</evidence>
<dbReference type="PROSITE" id="PS51384">
    <property type="entry name" value="FAD_FR"/>
    <property type="match status" value="1"/>
</dbReference>
<keyword evidence="7 13" id="KW-0560">Oxidoreductase</keyword>
<comment type="catalytic activity">
    <reaction evidence="13">
        <text>2 Fe(III)-[cytochrome b5] + NADH = 2 Fe(II)-[cytochrome b5] + NAD(+) + H(+)</text>
        <dbReference type="Rhea" id="RHEA:46680"/>
        <dbReference type="Rhea" id="RHEA-COMP:10438"/>
        <dbReference type="Rhea" id="RHEA-COMP:10439"/>
        <dbReference type="ChEBI" id="CHEBI:15378"/>
        <dbReference type="ChEBI" id="CHEBI:29033"/>
        <dbReference type="ChEBI" id="CHEBI:29034"/>
        <dbReference type="ChEBI" id="CHEBI:57540"/>
        <dbReference type="ChEBI" id="CHEBI:57945"/>
        <dbReference type="EC" id="1.6.2.2"/>
    </reaction>
</comment>
<organism evidence="16 17">
    <name type="scientific">Haemonchus contortus</name>
    <name type="common">Barber pole worm</name>
    <dbReference type="NCBI Taxonomy" id="6289"/>
    <lineage>
        <taxon>Eukaryota</taxon>
        <taxon>Metazoa</taxon>
        <taxon>Ecdysozoa</taxon>
        <taxon>Nematoda</taxon>
        <taxon>Chromadorea</taxon>
        <taxon>Rhabditida</taxon>
        <taxon>Rhabditina</taxon>
        <taxon>Rhabditomorpha</taxon>
        <taxon>Strongyloidea</taxon>
        <taxon>Trichostrongylidae</taxon>
        <taxon>Haemonchus</taxon>
    </lineage>
</organism>
<dbReference type="GO" id="GO:0016126">
    <property type="term" value="P:sterol biosynthetic process"/>
    <property type="evidence" value="ECO:0007669"/>
    <property type="project" value="UniProtKB-KW"/>
</dbReference>
<evidence type="ECO:0000256" key="10">
    <source>
        <dbReference type="ARBA" id="ARBA00023166"/>
    </source>
</evidence>
<dbReference type="FunFam" id="3.40.50.80:FF:000005">
    <property type="entry name" value="NADH-cytochrome b5 reductase"/>
    <property type="match status" value="1"/>
</dbReference>
<feature type="binding site" evidence="12">
    <location>
        <position position="157"/>
    </location>
    <ligand>
        <name>FAD</name>
        <dbReference type="ChEBI" id="CHEBI:57692"/>
    </ligand>
</feature>
<dbReference type="Pfam" id="PF00970">
    <property type="entry name" value="FAD_binding_6"/>
    <property type="match status" value="1"/>
</dbReference>
<dbReference type="Gene3D" id="3.40.50.80">
    <property type="entry name" value="Nucleotide-binding domain of ferredoxin-NADP reductase (FNR) module"/>
    <property type="match status" value="1"/>
</dbReference>
<keyword evidence="14" id="KW-0472">Membrane</keyword>
<evidence type="ECO:0000256" key="4">
    <source>
        <dbReference type="ARBA" id="ARBA00022630"/>
    </source>
</evidence>
<protein>
    <recommendedName>
        <fullName evidence="13">NADH-cytochrome b5 reductase</fullName>
        <ecNumber evidence="13">1.6.2.2</ecNumber>
    </recommendedName>
</protein>
<dbReference type="InterPro" id="IPR017927">
    <property type="entry name" value="FAD-bd_FR_type"/>
</dbReference>
<accession>A0A7I4YYB7</accession>
<sequence length="330" mass="37000">MGASKPTDNLVSEDKMGLDKPTIAVTCVVLLISTIAAVYFLKKKKCLFFCSSKNPVTLVDEETKYALPLAEKIEVSHDTRKFRFRLPSEKHVLGLPVGQHVYLSAKIDGKLVVRPYTPVSSDDDLGYVELMIKFSCDLLLVYFRGVHPKFPDGGKMSQHLEQMKIGDTIDFRGPSGLIVYKGNGKFAVRPDKKSPPKDRFFKKISMIAGGTGITPMLQIITAILKDPEDKTHISLLFANQSEDDILCRKELDELAAKHSDRFKVWYTVDRPPALWKYSTGFIDDVMIKEHLSAPAEDSAILMCGPPPMINYACHPNLDKLGHDQKNRLVF</sequence>
<dbReference type="Gene3D" id="2.40.30.10">
    <property type="entry name" value="Translation factors"/>
    <property type="match status" value="1"/>
</dbReference>
<feature type="binding site" evidence="12">
    <location>
        <position position="115"/>
    </location>
    <ligand>
        <name>FAD</name>
        <dbReference type="ChEBI" id="CHEBI:57692"/>
    </ligand>
</feature>
<dbReference type="InterPro" id="IPR001834">
    <property type="entry name" value="CBR-like"/>
</dbReference>
<keyword evidence="5 12" id="KW-0274">FAD</keyword>
<keyword evidence="10" id="KW-1207">Sterol metabolism</keyword>
<dbReference type="FunFam" id="2.40.30.10:FF:000021">
    <property type="entry name" value="NADH-cytochrome b5 reductase"/>
    <property type="match status" value="1"/>
</dbReference>
<dbReference type="CDD" id="cd06183">
    <property type="entry name" value="cyt_b5_reduct_like"/>
    <property type="match status" value="1"/>
</dbReference>
<dbReference type="SUPFAM" id="SSF63380">
    <property type="entry name" value="Riboflavin synthase domain-like"/>
    <property type="match status" value="1"/>
</dbReference>
<keyword evidence="14" id="KW-1133">Transmembrane helix</keyword>
<dbReference type="InterPro" id="IPR008333">
    <property type="entry name" value="Cbr1-like_FAD-bd_dom"/>
</dbReference>
<dbReference type="GO" id="GO:0071949">
    <property type="term" value="F:FAD binding"/>
    <property type="evidence" value="ECO:0007669"/>
    <property type="project" value="TreeGrafter"/>
</dbReference>
<evidence type="ECO:0000256" key="5">
    <source>
        <dbReference type="ARBA" id="ARBA00022827"/>
    </source>
</evidence>
<evidence type="ECO:0000313" key="17">
    <source>
        <dbReference type="WBParaSite" id="HCON_00154690-00001"/>
    </source>
</evidence>
<keyword evidence="6" id="KW-0752">Steroid biosynthesis</keyword>
<evidence type="ECO:0000256" key="14">
    <source>
        <dbReference type="SAM" id="Phobius"/>
    </source>
</evidence>
<dbReference type="AlphaFoldDB" id="A0A7I4YYB7"/>
<evidence type="ECO:0000256" key="11">
    <source>
        <dbReference type="ARBA" id="ARBA00023221"/>
    </source>
</evidence>
<dbReference type="WBParaSite" id="HCON_00154690-00001">
    <property type="protein sequence ID" value="HCON_00154690-00001"/>
    <property type="gene ID" value="HCON_00154690"/>
</dbReference>
<dbReference type="EC" id="1.6.2.2" evidence="13"/>
<dbReference type="GO" id="GO:0090524">
    <property type="term" value="F:cytochrome-b5 reductase activity, acting on NADH"/>
    <property type="evidence" value="ECO:0007669"/>
    <property type="project" value="UniProtKB-EC"/>
</dbReference>
<evidence type="ECO:0000256" key="8">
    <source>
        <dbReference type="ARBA" id="ARBA00023011"/>
    </source>
</evidence>
<keyword evidence="11" id="KW-0753">Steroid metabolism</keyword>
<feature type="binding site" evidence="12">
    <location>
        <position position="214"/>
    </location>
    <ligand>
        <name>FAD</name>
        <dbReference type="ChEBI" id="CHEBI:57692"/>
    </ligand>
</feature>
<dbReference type="PANTHER" id="PTHR19370:SF185">
    <property type="entry name" value="NADH-CYTOCHROME B5 REDUCTASE"/>
    <property type="match status" value="1"/>
</dbReference>
<dbReference type="Pfam" id="PF00175">
    <property type="entry name" value="NAD_binding_1"/>
    <property type="match status" value="1"/>
</dbReference>
<dbReference type="InterPro" id="IPR001433">
    <property type="entry name" value="OxRdtase_FAD/NAD-bd"/>
</dbReference>
<feature type="binding site" evidence="12">
    <location>
        <position position="116"/>
    </location>
    <ligand>
        <name>FAD</name>
        <dbReference type="ChEBI" id="CHEBI:57692"/>
    </ligand>
</feature>
<dbReference type="OrthoDB" id="432685at2759"/>
<evidence type="ECO:0000256" key="3">
    <source>
        <dbReference type="ARBA" id="ARBA00022516"/>
    </source>
</evidence>
<keyword evidence="4 12" id="KW-0285">Flavoprotein</keyword>
<keyword evidence="8" id="KW-0756">Sterol biosynthesis</keyword>
<evidence type="ECO:0000256" key="2">
    <source>
        <dbReference type="ARBA" id="ARBA00006105"/>
    </source>
</evidence>
<dbReference type="InterPro" id="IPR017938">
    <property type="entry name" value="Riboflavin_synthase-like_b-brl"/>
</dbReference>
<feature type="binding site" evidence="12">
    <location>
        <position position="156"/>
    </location>
    <ligand>
        <name>FAD</name>
        <dbReference type="ChEBI" id="CHEBI:57692"/>
    </ligand>
</feature>
<keyword evidence="9 13" id="KW-0520">NAD</keyword>